<dbReference type="Pfam" id="PF01636">
    <property type="entry name" value="APH"/>
    <property type="match status" value="1"/>
</dbReference>
<dbReference type="InterPro" id="IPR011009">
    <property type="entry name" value="Kinase-like_dom_sf"/>
</dbReference>
<feature type="region of interest" description="Disordered" evidence="1">
    <location>
        <begin position="517"/>
        <end position="542"/>
    </location>
</feature>
<dbReference type="Proteomes" id="UP001178662">
    <property type="component" value="Chromosome"/>
</dbReference>
<sequence length="542" mass="62681">MEEYRIGPWEDEVTVPLGGDREQFIPPEVEEIAQRVIEQYEMSVSSMTLITSKPDKGGAIWRIETDHGPRSLKVLHREPRRSLYSVYAQQYLVEQGARVPALIKTKNGQIYTEAGGKLWIVTDWIELTPASKVDLEGAMALVYGLGEFHAHTRGYIPPETATKSSRIYKWPKHYAKMIEKMGWFRDIARAYPETIGSERLLAEVEQFEQQAREAYARFIDSPYELMTSKGEPHWGLVHQDYGWSNGQMGPDGIWVIDLDGVSYDFPIRDLRKLITSTMDDMGVWDTVWIRGMIQAYHEANPLNRETFVLLLNDMSFPNEFYKHIKEMIFDPVVFMNTELEAILLRVLATEESKKAALADLQQDIEKYPAGDYVIEEVVWDSSLRRSRLGTVRERNSITFEEGTPHIEDSAQLEERLNESAENLPQHSVIATSIVTLDPVALKSPALLSPAMNASVEQIRQRVGIVRRRRVRLPLIRKRRRKTKLRLRLRLRVRKHSKLALGSKRFTKLKTRTIKKIKKSNKLKKSITRRRSISSHKRQSSRR</sequence>
<dbReference type="PANTHER" id="PTHR39179:SF1">
    <property type="entry name" value="SPORE COAT PROTEIN I"/>
    <property type="match status" value="1"/>
</dbReference>
<dbReference type="EMBL" id="CP119317">
    <property type="protein sequence ID" value="WEK53132.1"/>
    <property type="molecule type" value="Genomic_DNA"/>
</dbReference>
<dbReference type="AlphaFoldDB" id="A0AA95EUS3"/>
<proteinExistence type="predicted"/>
<dbReference type="GO" id="GO:0042601">
    <property type="term" value="C:endospore-forming forespore"/>
    <property type="evidence" value="ECO:0007669"/>
    <property type="project" value="TreeGrafter"/>
</dbReference>
<name>A0AA95EUS3_9BACL</name>
<keyword evidence="4" id="KW-1185">Reference proteome</keyword>
<evidence type="ECO:0000313" key="3">
    <source>
        <dbReference type="EMBL" id="WEK53132.1"/>
    </source>
</evidence>
<dbReference type="InterPro" id="IPR002575">
    <property type="entry name" value="Aminoglycoside_PTrfase"/>
</dbReference>
<reference evidence="3" key="1">
    <citation type="submission" date="2023-03" db="EMBL/GenBank/DDBJ databases">
        <title>Andean soil-derived lignocellulolytic bacterial consortium as a source of novel taxa and putative plastic-active enzymes.</title>
        <authorList>
            <person name="Diaz-Garcia L."/>
            <person name="Chuvochina M."/>
            <person name="Feuerriegel G."/>
            <person name="Bunk B."/>
            <person name="Sproer C."/>
            <person name="Streit W.R."/>
            <person name="Rodriguez L.M."/>
            <person name="Overmann J."/>
            <person name="Jimenez D.J."/>
        </authorList>
    </citation>
    <scope>NUCLEOTIDE SEQUENCE</scope>
    <source>
        <strain evidence="3">MAG 2441</strain>
    </source>
</reference>
<protein>
    <submittedName>
        <fullName evidence="3">CotS family spore coat protein</fullName>
    </submittedName>
</protein>
<organism evidence="3 4">
    <name type="scientific">Candidatus Cohnella colombiensis</name>
    <dbReference type="NCBI Taxonomy" id="3121368"/>
    <lineage>
        <taxon>Bacteria</taxon>
        <taxon>Bacillati</taxon>
        <taxon>Bacillota</taxon>
        <taxon>Bacilli</taxon>
        <taxon>Bacillales</taxon>
        <taxon>Paenibacillaceae</taxon>
        <taxon>Cohnella</taxon>
    </lineage>
</organism>
<evidence type="ECO:0000259" key="2">
    <source>
        <dbReference type="Pfam" id="PF01636"/>
    </source>
</evidence>
<dbReference type="Gene3D" id="3.90.1200.10">
    <property type="match status" value="1"/>
</dbReference>
<dbReference type="NCBIfam" id="TIGR02906">
    <property type="entry name" value="spore_CotS"/>
    <property type="match status" value="1"/>
</dbReference>
<accession>A0AA95EUS3</accession>
<evidence type="ECO:0000256" key="1">
    <source>
        <dbReference type="SAM" id="MobiDB-lite"/>
    </source>
</evidence>
<gene>
    <name evidence="3" type="ORF">P0Y55_11050</name>
</gene>
<feature type="domain" description="Aminoglycoside phosphotransferase" evidence="2">
    <location>
        <begin position="61"/>
        <end position="297"/>
    </location>
</feature>
<dbReference type="PANTHER" id="PTHR39179">
    <property type="entry name" value="SPORE COAT PROTEIN I"/>
    <property type="match status" value="1"/>
</dbReference>
<evidence type="ECO:0000313" key="4">
    <source>
        <dbReference type="Proteomes" id="UP001178662"/>
    </source>
</evidence>
<dbReference type="InterPro" id="IPR014255">
    <property type="entry name" value="Spore_coat_CotS"/>
</dbReference>
<dbReference type="SUPFAM" id="SSF56112">
    <property type="entry name" value="Protein kinase-like (PK-like)"/>
    <property type="match status" value="1"/>
</dbReference>
<dbReference type="InterPro" id="IPR047175">
    <property type="entry name" value="CotS-like"/>
</dbReference>
<dbReference type="Gene3D" id="3.30.200.20">
    <property type="entry name" value="Phosphorylase Kinase, domain 1"/>
    <property type="match status" value="1"/>
</dbReference>